<evidence type="ECO:0000313" key="24">
    <source>
        <dbReference type="Ensembl" id="ENSCJAP00000029112.5"/>
    </source>
</evidence>
<feature type="compositionally biased region" description="Basic and acidic residues" evidence="22">
    <location>
        <begin position="1909"/>
        <end position="1918"/>
    </location>
</feature>
<keyword evidence="6 21" id="KW-0107">Calcium channel</keyword>
<dbReference type="Ensembl" id="ENSCJAT00000030765.5">
    <property type="protein sequence ID" value="ENSCJAP00000029112.5"/>
    <property type="gene ID" value="ENSCJAG00000015544.5"/>
</dbReference>
<feature type="compositionally biased region" description="Gly residues" evidence="22">
    <location>
        <begin position="1748"/>
        <end position="1758"/>
    </location>
</feature>
<evidence type="ECO:0000259" key="23">
    <source>
        <dbReference type="PROSITE" id="PS50919"/>
    </source>
</evidence>
<keyword evidence="8" id="KW-0677">Repeat</keyword>
<feature type="region of interest" description="Disordered" evidence="22">
    <location>
        <begin position="2697"/>
        <end position="2726"/>
    </location>
</feature>
<feature type="region of interest" description="Disordered" evidence="22">
    <location>
        <begin position="1859"/>
        <end position="1884"/>
    </location>
</feature>
<feature type="compositionally biased region" description="Low complexity" evidence="22">
    <location>
        <begin position="1736"/>
        <end position="1746"/>
    </location>
</feature>
<keyword evidence="9 21" id="KW-0256">Endoplasmic reticulum</keyword>
<evidence type="ECO:0000256" key="13">
    <source>
        <dbReference type="ARBA" id="ARBA00023136"/>
    </source>
</evidence>
<feature type="region of interest" description="Disordered" evidence="22">
    <location>
        <begin position="1000"/>
        <end position="1021"/>
    </location>
</feature>
<keyword evidence="25" id="KW-1185">Reference proteome</keyword>
<dbReference type="PRINTS" id="PR00779">
    <property type="entry name" value="INSP3RECEPTR"/>
</dbReference>
<comment type="subcellular location">
    <subcellularLocation>
        <location evidence="2">Cytoplasmic vesicle</location>
        <location evidence="2">Secretory vesicle membrane</location>
        <topology evidence="2">Multi-pass membrane protein</topology>
    </subcellularLocation>
    <subcellularLocation>
        <location evidence="1 21">Endoplasmic reticulum membrane</location>
        <topology evidence="1 21">Multi-pass membrane protein</topology>
    </subcellularLocation>
</comment>
<evidence type="ECO:0000256" key="9">
    <source>
        <dbReference type="ARBA" id="ARBA00022824"/>
    </source>
</evidence>
<evidence type="ECO:0000256" key="8">
    <source>
        <dbReference type="ARBA" id="ARBA00022737"/>
    </source>
</evidence>
<evidence type="ECO:0000313" key="25">
    <source>
        <dbReference type="Proteomes" id="UP000008225"/>
    </source>
</evidence>
<evidence type="ECO:0000256" key="16">
    <source>
        <dbReference type="ARBA" id="ARBA00023303"/>
    </source>
</evidence>
<feature type="transmembrane region" description="Helical" evidence="21">
    <location>
        <begin position="2251"/>
        <end position="2273"/>
    </location>
</feature>
<feature type="transmembrane region" description="Helical" evidence="21">
    <location>
        <begin position="2547"/>
        <end position="2570"/>
    </location>
</feature>
<feature type="domain" description="MIR" evidence="23">
    <location>
        <begin position="364"/>
        <end position="420"/>
    </location>
</feature>
<evidence type="ECO:0000256" key="3">
    <source>
        <dbReference type="ARBA" id="ARBA00009453"/>
    </source>
</evidence>
<dbReference type="InterPro" id="IPR014821">
    <property type="entry name" value="Ins145_P3_rcpt"/>
</dbReference>
<dbReference type="GO" id="GO:0070679">
    <property type="term" value="F:inositol 1,4,5 trisphosphate binding"/>
    <property type="evidence" value="ECO:0007669"/>
    <property type="project" value="UniProtKB-UniRule"/>
</dbReference>
<evidence type="ECO:0000256" key="12">
    <source>
        <dbReference type="ARBA" id="ARBA00023065"/>
    </source>
</evidence>
<evidence type="ECO:0000256" key="21">
    <source>
        <dbReference type="RuleBase" id="RU368044"/>
    </source>
</evidence>
<feature type="transmembrane region" description="Helical" evidence="21">
    <location>
        <begin position="2372"/>
        <end position="2397"/>
    </location>
</feature>
<feature type="region of interest" description="Disordered" evidence="22">
    <location>
        <begin position="1131"/>
        <end position="1162"/>
    </location>
</feature>
<protein>
    <recommendedName>
        <fullName evidence="21">Inositol 1,4,5-trisphosphate receptor</fullName>
    </recommendedName>
</protein>
<keyword evidence="12 21" id="KW-0406">Ion transport</keyword>
<feature type="domain" description="MIR" evidence="23">
    <location>
        <begin position="112"/>
        <end position="166"/>
    </location>
</feature>
<reference evidence="24" key="1">
    <citation type="submission" date="2009-03" db="EMBL/GenBank/DDBJ databases">
        <authorList>
            <person name="Warren W."/>
            <person name="Ye L."/>
            <person name="Minx P."/>
            <person name="Worley K."/>
            <person name="Gibbs R."/>
            <person name="Wilson R.K."/>
        </authorList>
    </citation>
    <scope>NUCLEOTIDE SEQUENCE [LARGE SCALE GENOMIC DNA]</scope>
</reference>
<feature type="compositionally biased region" description="Low complexity" evidence="22">
    <location>
        <begin position="1000"/>
        <end position="1015"/>
    </location>
</feature>
<dbReference type="GO" id="GO:0005789">
    <property type="term" value="C:endoplasmic reticulum membrane"/>
    <property type="evidence" value="ECO:0007669"/>
    <property type="project" value="UniProtKB-SubCell"/>
</dbReference>
<reference evidence="24" key="3">
    <citation type="submission" date="2025-09" db="UniProtKB">
        <authorList>
            <consortium name="Ensembl"/>
        </authorList>
    </citation>
    <scope>IDENTIFICATION</scope>
</reference>
<dbReference type="Proteomes" id="UP000008225">
    <property type="component" value="Chromosome 15"/>
</dbReference>
<feature type="domain" description="MIR" evidence="23">
    <location>
        <begin position="231"/>
        <end position="287"/>
    </location>
</feature>
<dbReference type="Gene3D" id="1.25.10.30">
    <property type="entry name" value="IP3 receptor type 1 binding core, RIH domain"/>
    <property type="match status" value="1"/>
</dbReference>
<dbReference type="InterPro" id="IPR016093">
    <property type="entry name" value="MIR_motif"/>
</dbReference>
<feature type="region of interest" description="Disordered" evidence="22">
    <location>
        <begin position="1729"/>
        <end position="1764"/>
    </location>
</feature>
<comment type="catalytic activity">
    <reaction evidence="18">
        <text>Ca(2+)(in) = Ca(2+)(out)</text>
        <dbReference type="Rhea" id="RHEA:29671"/>
        <dbReference type="ChEBI" id="CHEBI:29108"/>
    </reaction>
</comment>
<dbReference type="Pfam" id="PF01365">
    <property type="entry name" value="RYDR_ITPR"/>
    <property type="match status" value="2"/>
</dbReference>
<dbReference type="PANTHER" id="PTHR45816">
    <property type="entry name" value="MIR DOMAIN-CONTAINING PROTEIN"/>
    <property type="match status" value="1"/>
</dbReference>
<comment type="subunit">
    <text evidence="20">Homotetramer. Interacts with CABP1. Interacts with BOK; regulates ITPR2 expression. Interacts with BCL2L10. Interacts with TRPC4. Interacts with CHGA and CHGB.</text>
</comment>
<dbReference type="InterPro" id="IPR035910">
    <property type="entry name" value="RyR/IP3R_RIH_dom_sf"/>
</dbReference>
<dbReference type="GO" id="GO:0016529">
    <property type="term" value="C:sarcoplasmic reticulum"/>
    <property type="evidence" value="ECO:0007669"/>
    <property type="project" value="UniProtKB-ARBA"/>
</dbReference>
<evidence type="ECO:0000256" key="15">
    <source>
        <dbReference type="ARBA" id="ARBA00023286"/>
    </source>
</evidence>
<keyword evidence="4 21" id="KW-0813">Transport</keyword>
<dbReference type="GO" id="GO:0005220">
    <property type="term" value="F:inositol 1,4,5-trisphosphate-gated calcium channel activity"/>
    <property type="evidence" value="ECO:0007669"/>
    <property type="project" value="UniProtKB-UniRule"/>
</dbReference>
<evidence type="ECO:0000256" key="5">
    <source>
        <dbReference type="ARBA" id="ARBA00022568"/>
    </source>
</evidence>
<evidence type="ECO:0000256" key="6">
    <source>
        <dbReference type="ARBA" id="ARBA00022673"/>
    </source>
</evidence>
<feature type="compositionally biased region" description="Basic and acidic residues" evidence="22">
    <location>
        <begin position="1144"/>
        <end position="1161"/>
    </location>
</feature>
<dbReference type="SMART" id="SM00472">
    <property type="entry name" value="MIR"/>
    <property type="match status" value="4"/>
</dbReference>
<dbReference type="InterPro" id="IPR036300">
    <property type="entry name" value="MIR_dom_sf"/>
</dbReference>
<dbReference type="Gene3D" id="1.10.287.70">
    <property type="match status" value="1"/>
</dbReference>
<gene>
    <name evidence="24" type="primary">ITPR1</name>
</gene>
<evidence type="ECO:0000256" key="11">
    <source>
        <dbReference type="ARBA" id="ARBA00022989"/>
    </source>
</evidence>
<dbReference type="Gene3D" id="2.80.10.50">
    <property type="match status" value="2"/>
</dbReference>
<dbReference type="HOGENOM" id="CLU_000206_1_0_1"/>
<dbReference type="PROSITE" id="PS50919">
    <property type="entry name" value="MIR"/>
    <property type="match status" value="4"/>
</dbReference>
<dbReference type="Pfam" id="PF02815">
    <property type="entry name" value="MIR"/>
    <property type="match status" value="1"/>
</dbReference>
<keyword evidence="5 21" id="KW-0109">Calcium transport</keyword>
<proteinExistence type="inferred from homology"/>
<reference evidence="24" key="2">
    <citation type="submission" date="2025-08" db="UniProtKB">
        <authorList>
            <consortium name="Ensembl"/>
        </authorList>
    </citation>
    <scope>IDENTIFICATION</scope>
</reference>
<keyword evidence="10 21" id="KW-0106">Calcium</keyword>
<dbReference type="GO" id="GO:0031095">
    <property type="term" value="C:platelet dense tubular network membrane"/>
    <property type="evidence" value="ECO:0007669"/>
    <property type="project" value="UniProtKB-ARBA"/>
</dbReference>
<dbReference type="GeneTree" id="ENSGT00940000155071"/>
<keyword evidence="7 21" id="KW-0812">Transmembrane</keyword>
<comment type="function">
    <text evidence="21">Receptor for inositol 1,4,5-trisphosphate, a second messenger that mediates the release of intracellular calcium.</text>
</comment>
<evidence type="ECO:0000256" key="4">
    <source>
        <dbReference type="ARBA" id="ARBA00022448"/>
    </source>
</evidence>
<keyword evidence="16 21" id="KW-0407">Ion channel</keyword>
<feature type="transmembrane region" description="Helical" evidence="21">
    <location>
        <begin position="2417"/>
        <end position="2439"/>
    </location>
</feature>
<comment type="similarity">
    <text evidence="3 21">Belongs to the InsP3 receptor family.</text>
</comment>
<sequence>MSDKMSSFLHIGDICSLYAEGSTNGFISTLGLVDDRCVVQPETGDLNNPPKKFRDCLFKLCPMNRYSAQKQFWKAAKPGANSTTDAVLLNKLHHAADLEKKQNETENRKLLGTVIQYGNVIQLLHLKSNKYLTVNKRLPALLEKNAMRVTLDEAGNEGSWFYIQPFYKLRSIGDSVVIGDKVVLNPVNAGQPLHASSHQLVDNPGCNEVNSVNCNTSWKIVLFMKWSDNKDDILKGGDVVRLFHAEQEKFLTCDEHRKKQHVFLRTTGRQSATSATSSKALWEVEVVQHDPCRGGAGYWNSLFRFKHLATGHYLAAEVDPDQDASRSRLRNAQEKMVYSLVSVPEGNDISSIFELDPTTLRGGDSLVPRNSYVRLRHLCTNTWVHSTNIPIDKEEEKPVMLKIGTSPVKEDKEAFAIVPVSPAEVRDLDFANDASKVLGSIAGKLEKGTITQNERRSVTKLLEDLVYFVTGGTNSGQDVLEVVFSKPNRERQKLMREQNILKQIFKLLQAPFTDCGDGPMLRLEELGDQRHAPFRHICRLCYRVLRHSQQDYRKNQEYIAKQFGFMQKQIGYDVLAEDTITALLHNNRKLLEKHITAAEIDTFVSLVRKNREPRFLDYLSDLCVSMNKSIPVTQELICKAVLNPTNADILIETKLVLSRFEFEGVSSTGENALEAGEDEEEVWLFWRDSNKEIRSKSVRELAQDAKEGQKEDRDVLSYYRYQLNLFARMCLDRQYLAINEISGQLDVDLILRCMSDENLPYDLRASFCRLMLHMHVDRDPQEQVTPVKYARLWSEIPSEIAIDDYDSSGASKDEIKERFAQTMEFVEEYLRDVVCQRFPFSDKEKNKLTFEVVNLARNLIYFGFYNFSDLLRLTKILLAILDCVHVTTIFPISKMAKGEENKGNNDVEKLKSSNVMRSIHGVGELMTQVVLRGGGFLPMTPMAAAPEGNVKQAEPEKEDIMVMDTKLKIIEILQFILNVRLDYRISCLLCIFKREFDESNSQTSETSSGNSSQEGPSNVPGALDFEHIEEQAEGIFGGRKENTPLDLDDHGGRTFLRVLLHLTMHDYPPLVSGALQLLFRHFSQRQEVLQAFKQVQLLVTSQDVDNYKQIKQDLDQLRSIVEKSELWVYKGQGPDETMDGASGENEHKKTEEGNKPQKHESTSSYNYRVVKEILIRLSKLCVQESASVRKSRKQQQRLLRNMGAHAVVLELLQIPYEKAEDTKMQEIMRLAHEFLQNFCAGNQQNQALLHKHINLFLNPGILEAVTMQHIFMNNFQLCSEINERVVQHFVHCIETHGRNVQYIKFLQTIVKAEGKFIKKCQDMVMAELVNSGEDVLVFYNDRASFQTLIQMMRSERDRMDENSPLMYHIHLVELLAVCTEGKNVYTEIKCNSLLPLDDIVRVVTHEDCIPEVKIAYINFLNHCYVDTEVEMKEIYTSNHMWKLFENFLVDICRACNNTSDRKHADSILEKYVTEIVMSIVTTFFSSPFSDQSTTLQTRQPVFVQLLQGVFRVYHCNWLMPSQKASVESCIRVLSDVAKSRAIAIPVDLDSQVNNLFLKSHNIVQKTALNWRLSARNAARRDSVLAASRDYRNIIERLQDIVSALEDRLRPLVQAELSVLVDVLHRPELLFPENTDARRKCESGGFICKLIKHTKQLLEENEEKLCIKVLQTLREMMTKDRGYGEKVLRFIFLQELEPSPPLRQLEDHKRGEALRQILVNRYYGNIRPSGRRESLTSFGNGPLSPGGPSKPGGGGGGSGSSSVSRGEMSLAEVQCHLDKEGASNLVIDLIMNASSDRVFHESILLAIALLEGGNTTIQHSFFCRLTEDKKSERFFKVFYDRMKVAQQEIKATVTVNTSDLGNKKKDDEVDRDAPSRKKAKEPTTQITEEVRDQLLEASAATRKAFTTFRREADPDDHYQSGEGTQATADKTKDDLEMSAVITIMQPILRFLQLLCENHNRDLQNFLRCQNNKTNYNLVCETLQFLDCICGSTTGGLGLLGLYINEKNVALINQTLESLTEYCQGPCHENQNCIATHESNGIDIITALILNDINPLGKKRMDLVLELKNNASKLLLAIMESRHDSENAERILYNMRPKELVEVIKKAYMQGEVEFEDGENGEDGASPRNVGHNIYILAHQLARHNKELQSMLKPGGQVDGDEALEFYAKHTAQIEIVRLDRTMEQIVFPVPSICEFLTKESKLRIYYTTERDEQGSKINDFFLRSEDLFNEMNWQKKLRAQPVLYWCARNMSFWSSISFNLAVLMNLLVAFFYPFKGVRGGTLEPHWSGLLWTAMLISLAIVIALPKPHGIRALIASTILRLIFSVGLQPTLFLLGAFNVCNKIIFLMSFVGNCGTFTRGYRAMVLDVEFLYHLLYLVICAMGLFVHEFFYSLLLFDLVYREETLLNVIKSVTRNGRSIILTAVLALILVYLFSIVGYLFFKDDFILEVDRLPNETTVPETGESLASEFLFSDMCRVETGENCSSPAPKEELVPAEETEEDKEHTCETLLMCIVTVLSHGLRSGGGVGDVLRKPSKEEPLFAARVIYDLLFFFMVIIIVLNLIFGVIIDTFADLRSEKQKKEEILKTTCFICGLERDKFDNKTVTFEEHIKEEHNMWHYLCFIVLVKVKDSTEYTGPESYVAEMIKERNLDWFPRMRAMSLVSSDSEGEQNELRNLQEKLESTMKLVTNLSGQLSELKDQMTEQRKQKQRIGLLGHPPHMNVNPQQPA</sequence>
<dbReference type="Pfam" id="PF08709">
    <property type="entry name" value="Ins145_P3_rec"/>
    <property type="match status" value="1"/>
</dbReference>
<evidence type="ECO:0000256" key="19">
    <source>
        <dbReference type="ARBA" id="ARBA00059076"/>
    </source>
</evidence>
<dbReference type="FunFam" id="1.25.10.30:FF:000001">
    <property type="entry name" value="Inositol 1,4,5-trisphosphate receptor, type 2"/>
    <property type="match status" value="1"/>
</dbReference>
<evidence type="ECO:0000256" key="2">
    <source>
        <dbReference type="ARBA" id="ARBA00004638"/>
    </source>
</evidence>
<evidence type="ECO:0000256" key="18">
    <source>
        <dbReference type="ARBA" id="ARBA00036634"/>
    </source>
</evidence>
<evidence type="ECO:0000256" key="10">
    <source>
        <dbReference type="ARBA" id="ARBA00022837"/>
    </source>
</evidence>
<dbReference type="GO" id="GO:0030658">
    <property type="term" value="C:transport vesicle membrane"/>
    <property type="evidence" value="ECO:0007669"/>
    <property type="project" value="UniProtKB-SubCell"/>
</dbReference>
<feature type="transmembrane region" description="Helical" evidence="21">
    <location>
        <begin position="2285"/>
        <end position="2303"/>
    </location>
</feature>
<comment type="domain">
    <text evidence="21">The ITPR1 structure has a large solenoid CY assembly built around the central helical bundle made of the C-terminal domains from four ITPR1 subunits. The solenoid scaffold includes domains responsible for binding of ligands and regulatory proteins and is connected via an allosteric nexus at the cytosolic-membrane interface to the transmembrane channel assembly. Six transmembrane helices from each subunit form the central ion-conduction pore.</text>
</comment>
<accession>A0A8J8XM59</accession>
<evidence type="ECO:0000256" key="22">
    <source>
        <dbReference type="SAM" id="MobiDB-lite"/>
    </source>
</evidence>
<feature type="domain" description="MIR" evidence="23">
    <location>
        <begin position="294"/>
        <end position="358"/>
    </location>
</feature>
<dbReference type="InterPro" id="IPR000699">
    <property type="entry name" value="RIH_dom"/>
</dbReference>
<keyword evidence="11 21" id="KW-1133">Transmembrane helix</keyword>
<keyword evidence="13 21" id="KW-0472">Membrane</keyword>
<dbReference type="Pfam" id="PF00520">
    <property type="entry name" value="Ion_trans"/>
    <property type="match status" value="1"/>
</dbReference>
<dbReference type="SUPFAM" id="SSF100909">
    <property type="entry name" value="IP3 receptor type 1 binding core, domain 2"/>
    <property type="match status" value="2"/>
</dbReference>
<dbReference type="PANTHER" id="PTHR45816:SF2">
    <property type="entry name" value="INOSITOL 1,4,5-TRISPHOSPHATE RECEPTOR"/>
    <property type="match status" value="1"/>
</dbReference>
<dbReference type="SUPFAM" id="SSF82109">
    <property type="entry name" value="MIR domain"/>
    <property type="match status" value="2"/>
</dbReference>
<feature type="region of interest" description="Disordered" evidence="22">
    <location>
        <begin position="1909"/>
        <end position="1930"/>
    </location>
</feature>
<dbReference type="InterPro" id="IPR000493">
    <property type="entry name" value="InsP3_rcpt"/>
</dbReference>
<keyword evidence="14 21" id="KW-0675">Receptor</keyword>
<feature type="compositionally biased region" description="Basic and acidic residues" evidence="22">
    <location>
        <begin position="1860"/>
        <end position="1874"/>
    </location>
</feature>
<dbReference type="FunFam" id="2.80.10.50:FF:000002">
    <property type="entry name" value="Inositol 1,4,5-trisphosphate receptor type 2"/>
    <property type="match status" value="1"/>
</dbReference>
<dbReference type="CDD" id="cd23287">
    <property type="entry name" value="beta-trefoil_MIR_ITPR1"/>
    <property type="match status" value="1"/>
</dbReference>
<evidence type="ECO:0000256" key="14">
    <source>
        <dbReference type="ARBA" id="ARBA00023170"/>
    </source>
</evidence>
<evidence type="ECO:0000256" key="20">
    <source>
        <dbReference type="ARBA" id="ARBA00061937"/>
    </source>
</evidence>
<evidence type="ECO:0000256" key="1">
    <source>
        <dbReference type="ARBA" id="ARBA00004477"/>
    </source>
</evidence>
<dbReference type="GO" id="GO:0051209">
    <property type="term" value="P:release of sequestered calcium ion into cytosol"/>
    <property type="evidence" value="ECO:0007669"/>
    <property type="project" value="UniProtKB-UniRule"/>
</dbReference>
<dbReference type="InterPro" id="IPR015925">
    <property type="entry name" value="Ryanodine_IP3_receptor"/>
</dbReference>
<name>A0A8J8XM59_CALJA</name>
<dbReference type="InterPro" id="IPR013662">
    <property type="entry name" value="RIH_assoc-dom"/>
</dbReference>
<keyword evidence="17" id="KW-0968">Cytoplasmic vesicle</keyword>
<dbReference type="FunFam" id="2.80.10.50:FF:000005">
    <property type="entry name" value="Inositol 1,4,5-trisphosphate receptor type 2"/>
    <property type="match status" value="1"/>
</dbReference>
<dbReference type="Pfam" id="PF08454">
    <property type="entry name" value="RIH_assoc"/>
    <property type="match status" value="1"/>
</dbReference>
<evidence type="ECO:0000256" key="17">
    <source>
        <dbReference type="ARBA" id="ARBA00023329"/>
    </source>
</evidence>
<dbReference type="InterPro" id="IPR005821">
    <property type="entry name" value="Ion_trans_dom"/>
</dbReference>
<keyword evidence="15 21" id="KW-1071">Ligand-gated ion channel</keyword>
<comment type="function">
    <text evidence="19">Inositol 1,4,5-trisphosphate-gated calcium channel that upon inositol 1,4,5-trisphosphate binding transports calcium from the endoplasmic reticulum lumen to cytoplasm. Exists in two states; a long-lived closed state where the channel is essentially 'parked' with only very rare visits to an open state and that ligands facilitate the transition from the 'parked' state into a 'drive' mode represented by periods of bursting activity.</text>
</comment>
<organism evidence="24 25">
    <name type="scientific">Callithrix jacchus</name>
    <name type="common">White-tufted-ear marmoset</name>
    <name type="synonym">Simia Jacchus</name>
    <dbReference type="NCBI Taxonomy" id="9483"/>
    <lineage>
        <taxon>Eukaryota</taxon>
        <taxon>Metazoa</taxon>
        <taxon>Chordata</taxon>
        <taxon>Craniata</taxon>
        <taxon>Vertebrata</taxon>
        <taxon>Euteleostomi</taxon>
        <taxon>Mammalia</taxon>
        <taxon>Eutheria</taxon>
        <taxon>Euarchontoglires</taxon>
        <taxon>Primates</taxon>
        <taxon>Haplorrhini</taxon>
        <taxon>Platyrrhini</taxon>
        <taxon>Cebidae</taxon>
        <taxon>Callitrichinae</taxon>
        <taxon>Callithrix</taxon>
        <taxon>Callithrix</taxon>
    </lineage>
</organism>
<evidence type="ECO:0000256" key="7">
    <source>
        <dbReference type="ARBA" id="ARBA00022692"/>
    </source>
</evidence>